<name>A0ABP5FB86_9ACTN</name>
<evidence type="ECO:0000313" key="1">
    <source>
        <dbReference type="EMBL" id="GAA2022780.1"/>
    </source>
</evidence>
<dbReference type="EMBL" id="BAAAQN010000008">
    <property type="protein sequence ID" value="GAA2022780.1"/>
    <property type="molecule type" value="Genomic_DNA"/>
</dbReference>
<sequence>MPTLAEAIELHGIDVDEHLDRQMTIPILSGLQAQGDVMVVPRPARTPAVRGVPSDGVAVVRGEFGGHTHTLLAEGDVTFDAEPEEGLDIGVLTVAEGATAYLAHPEHAYSGIGPGTYVLRRQRELDTTRLDAEELVARAAAARRAQVAAEVEINRVRYVRD</sequence>
<dbReference type="Proteomes" id="UP001500751">
    <property type="component" value="Unassembled WGS sequence"/>
</dbReference>
<gene>
    <name evidence="1" type="ORF">GCM10009839_20320</name>
</gene>
<proteinExistence type="predicted"/>
<reference evidence="2" key="1">
    <citation type="journal article" date="2019" name="Int. J. Syst. Evol. Microbiol.">
        <title>The Global Catalogue of Microorganisms (GCM) 10K type strain sequencing project: providing services to taxonomists for standard genome sequencing and annotation.</title>
        <authorList>
            <consortium name="The Broad Institute Genomics Platform"/>
            <consortium name="The Broad Institute Genome Sequencing Center for Infectious Disease"/>
            <person name="Wu L."/>
            <person name="Ma J."/>
        </authorList>
    </citation>
    <scope>NUCLEOTIDE SEQUENCE [LARGE SCALE GENOMIC DNA]</scope>
    <source>
        <strain evidence="2">JCM 16014</strain>
    </source>
</reference>
<keyword evidence="2" id="KW-1185">Reference proteome</keyword>
<organism evidence="1 2">
    <name type="scientific">Catenulispora yoronensis</name>
    <dbReference type="NCBI Taxonomy" id="450799"/>
    <lineage>
        <taxon>Bacteria</taxon>
        <taxon>Bacillati</taxon>
        <taxon>Actinomycetota</taxon>
        <taxon>Actinomycetes</taxon>
        <taxon>Catenulisporales</taxon>
        <taxon>Catenulisporaceae</taxon>
        <taxon>Catenulispora</taxon>
    </lineage>
</organism>
<accession>A0ABP5FB86</accession>
<protein>
    <submittedName>
        <fullName evidence="1">Uncharacterized protein</fullName>
    </submittedName>
</protein>
<comment type="caution">
    <text evidence="1">The sequence shown here is derived from an EMBL/GenBank/DDBJ whole genome shotgun (WGS) entry which is preliminary data.</text>
</comment>
<dbReference type="RefSeq" id="WP_344665269.1">
    <property type="nucleotide sequence ID" value="NZ_BAAAQN010000008.1"/>
</dbReference>
<evidence type="ECO:0000313" key="2">
    <source>
        <dbReference type="Proteomes" id="UP001500751"/>
    </source>
</evidence>